<dbReference type="CDD" id="cd11333">
    <property type="entry name" value="AmyAc_SI_OligoGlu_DGase"/>
    <property type="match status" value="1"/>
</dbReference>
<dbReference type="PANTHER" id="PTHR10357:SF178">
    <property type="entry name" value="OLIGO-1,6-GLUCOSIDASE 3-RELATED"/>
    <property type="match status" value="1"/>
</dbReference>
<organism evidence="5 6">
    <name type="scientific">Enterococcus saccharolyticus subsp. saccharolyticus ATCC 43076</name>
    <dbReference type="NCBI Taxonomy" id="1139996"/>
    <lineage>
        <taxon>Bacteria</taxon>
        <taxon>Bacillati</taxon>
        <taxon>Bacillota</taxon>
        <taxon>Bacilli</taxon>
        <taxon>Lactobacillales</taxon>
        <taxon>Enterococcaceae</taxon>
        <taxon>Enterococcus</taxon>
    </lineage>
</organism>
<proteinExistence type="inferred from homology"/>
<dbReference type="eggNOG" id="COG0366">
    <property type="taxonomic scope" value="Bacteria"/>
</dbReference>
<dbReference type="HOGENOM" id="CLU_006462_1_2_9"/>
<dbReference type="InterPro" id="IPR045857">
    <property type="entry name" value="O16G_dom_2"/>
</dbReference>
<dbReference type="Gene3D" id="2.60.40.1180">
    <property type="entry name" value="Golgi alpha-mannosidase II"/>
    <property type="match status" value="1"/>
</dbReference>
<reference evidence="5 6" key="1">
    <citation type="submission" date="2013-03" db="EMBL/GenBank/DDBJ databases">
        <title>The Genome Sequence of Enterococcus saccharolyticus ATCC_43076 (Illumina only assembly).</title>
        <authorList>
            <consortium name="The Broad Institute Genomics Platform"/>
            <consortium name="The Broad Institute Genome Sequencing Center for Infectious Disease"/>
            <person name="Earl A."/>
            <person name="Russ C."/>
            <person name="Gilmore M."/>
            <person name="Surin D."/>
            <person name="Walker B."/>
            <person name="Young S."/>
            <person name="Zeng Q."/>
            <person name="Gargeya S."/>
            <person name="Fitzgerald M."/>
            <person name="Haas B."/>
            <person name="Abouelleil A."/>
            <person name="Allen A.W."/>
            <person name="Alvarado L."/>
            <person name="Arachchi H.M."/>
            <person name="Berlin A.M."/>
            <person name="Chapman S.B."/>
            <person name="Gainer-Dewar J."/>
            <person name="Goldberg J."/>
            <person name="Griggs A."/>
            <person name="Gujja S."/>
            <person name="Hansen M."/>
            <person name="Howarth C."/>
            <person name="Imamovic A."/>
            <person name="Ireland A."/>
            <person name="Larimer J."/>
            <person name="McCowan C."/>
            <person name="Murphy C."/>
            <person name="Pearson M."/>
            <person name="Poon T.W."/>
            <person name="Priest M."/>
            <person name="Roberts A."/>
            <person name="Saif S."/>
            <person name="Shea T."/>
            <person name="Sisk P."/>
            <person name="Sykes S."/>
            <person name="Wortman J."/>
            <person name="Nusbaum C."/>
            <person name="Birren B."/>
        </authorList>
    </citation>
    <scope>NUCLEOTIDE SEQUENCE [LARGE SCALE GENOMIC DNA]</scope>
    <source>
        <strain evidence="5 6">ATCC 43076</strain>
    </source>
</reference>
<dbReference type="GO" id="GO:0004556">
    <property type="term" value="F:alpha-amylase activity"/>
    <property type="evidence" value="ECO:0007669"/>
    <property type="project" value="TreeGrafter"/>
</dbReference>
<dbReference type="RefSeq" id="WP_016175214.1">
    <property type="nucleotide sequence ID" value="NZ_KE136389.1"/>
</dbReference>
<dbReference type="PANTHER" id="PTHR10357">
    <property type="entry name" value="ALPHA-AMYLASE FAMILY MEMBER"/>
    <property type="match status" value="1"/>
</dbReference>
<evidence type="ECO:0000313" key="6">
    <source>
        <dbReference type="Proteomes" id="UP000014136"/>
    </source>
</evidence>
<evidence type="ECO:0000256" key="2">
    <source>
        <dbReference type="ARBA" id="ARBA00022801"/>
    </source>
</evidence>
<evidence type="ECO:0000256" key="1">
    <source>
        <dbReference type="ARBA" id="ARBA00008061"/>
    </source>
</evidence>
<dbReference type="EMBL" id="AHYT01000005">
    <property type="protein sequence ID" value="EOT28897.1"/>
    <property type="molecule type" value="Genomic_DNA"/>
</dbReference>
<keyword evidence="3" id="KW-0326">Glycosidase</keyword>
<dbReference type="InterPro" id="IPR017853">
    <property type="entry name" value="GH"/>
</dbReference>
<dbReference type="InterPro" id="IPR013780">
    <property type="entry name" value="Glyco_hydro_b"/>
</dbReference>
<dbReference type="SUPFAM" id="SSF51445">
    <property type="entry name" value="(Trans)glycosidases"/>
    <property type="match status" value="1"/>
</dbReference>
<dbReference type="PATRIC" id="fig|1139996.3.peg.1400"/>
<keyword evidence="6" id="KW-1185">Reference proteome</keyword>
<comment type="caution">
    <text evidence="5">The sequence shown here is derived from an EMBL/GenBank/DDBJ whole genome shotgun (WGS) entry which is preliminary data.</text>
</comment>
<dbReference type="OrthoDB" id="9805159at2"/>
<accession>S0J9F4</accession>
<dbReference type="FunFam" id="3.90.400.10:FF:000002">
    <property type="entry name" value="Sucrose isomerase"/>
    <property type="match status" value="1"/>
</dbReference>
<feature type="domain" description="Glycosyl hydrolase family 13 catalytic" evidence="4">
    <location>
        <begin position="12"/>
        <end position="407"/>
    </location>
</feature>
<dbReference type="Proteomes" id="UP000014136">
    <property type="component" value="Unassembled WGS sequence"/>
</dbReference>
<evidence type="ECO:0000259" key="4">
    <source>
        <dbReference type="SMART" id="SM00642"/>
    </source>
</evidence>
<dbReference type="Pfam" id="PF00128">
    <property type="entry name" value="Alpha-amylase"/>
    <property type="match status" value="1"/>
</dbReference>
<dbReference type="Gene3D" id="3.20.20.80">
    <property type="entry name" value="Glycosidases"/>
    <property type="match status" value="1"/>
</dbReference>
<comment type="similarity">
    <text evidence="1">Belongs to the glycosyl hydrolase 13 family.</text>
</comment>
<evidence type="ECO:0000256" key="3">
    <source>
        <dbReference type="ARBA" id="ARBA00023295"/>
    </source>
</evidence>
<name>S0J9F4_9ENTE</name>
<dbReference type="STRING" id="41997.RV16_GL001666"/>
<gene>
    <name evidence="5" type="ORF">OMQ_01419</name>
</gene>
<evidence type="ECO:0000313" key="5">
    <source>
        <dbReference type="EMBL" id="EOT28897.1"/>
    </source>
</evidence>
<dbReference type="SMART" id="SM00642">
    <property type="entry name" value="Aamy"/>
    <property type="match status" value="1"/>
</dbReference>
<protein>
    <recommendedName>
        <fullName evidence="4">Glycosyl hydrolase family 13 catalytic domain-containing protein</fullName>
    </recommendedName>
</protein>
<sequence>MSTWWKEAVGYQIYPRSFKDSTNDGIGDINGIREKLGYLKDLGIDFIWITPIYASPNFDNGYDISDYCAISSDFGTMENFQALVKEAKQANIKIIMDLVINHTSNQHEWFEKSRNKTVGYEDFYIWHEPVDGKEPNDWQSIFGGSVWTYDDVRQAYYFHTFAKEQPDLNWDSSAMKKKVFDMIEWWADQGIDGFRIDAISHIKKASWDTPNHDAQRPFKAFQNVAGIGDYLTELKTIFQKHDLLTVGEASGVTAEEAEIWVGQDGYFNMIFEFEHTGLWRKTSDELPFKQFKEALVRWQEACANGKGWNALYMENHDIPRSVSVYGDDSPEYRTISGKALAMAFMLLQGTPFIYQGQEIGMTNTAFHEINEINATDTLYMYNELLTSGYSETQAMEMISAVTRDNARTPMQWDGSEYAGFSEVTPWLKVNQNKGAINVKLEQENPHSLFHFYKYLIDLRKTHPVFINGEFRYIETEAEPIFYYERANEQETYAVVVNLSKEAQTFVSLDELSDNQLIVSNYLDYDFAKLRPFEARLYKLA</sequence>
<dbReference type="FunFam" id="3.20.20.80:FF:000064">
    <property type="entry name" value="Oligo-1,6-glucosidase"/>
    <property type="match status" value="2"/>
</dbReference>
<dbReference type="InterPro" id="IPR006047">
    <property type="entry name" value="GH13_cat_dom"/>
</dbReference>
<dbReference type="SUPFAM" id="SSF51011">
    <property type="entry name" value="Glycosyl hydrolase domain"/>
    <property type="match status" value="1"/>
</dbReference>
<dbReference type="Gene3D" id="3.90.400.10">
    <property type="entry name" value="Oligo-1,6-glucosidase, Domain 2"/>
    <property type="match status" value="1"/>
</dbReference>
<dbReference type="GO" id="GO:0009313">
    <property type="term" value="P:oligosaccharide catabolic process"/>
    <property type="evidence" value="ECO:0007669"/>
    <property type="project" value="TreeGrafter"/>
</dbReference>
<dbReference type="AlphaFoldDB" id="S0J9F4"/>
<keyword evidence="2" id="KW-0378">Hydrolase</keyword>